<evidence type="ECO:0000313" key="1">
    <source>
        <dbReference type="EMBL" id="CAK8678915.1"/>
    </source>
</evidence>
<organism evidence="1 2">
    <name type="scientific">Clavelina lepadiformis</name>
    <name type="common">Light-bulb sea squirt</name>
    <name type="synonym">Ascidia lepadiformis</name>
    <dbReference type="NCBI Taxonomy" id="159417"/>
    <lineage>
        <taxon>Eukaryota</taxon>
        <taxon>Metazoa</taxon>
        <taxon>Chordata</taxon>
        <taxon>Tunicata</taxon>
        <taxon>Ascidiacea</taxon>
        <taxon>Aplousobranchia</taxon>
        <taxon>Clavelinidae</taxon>
        <taxon>Clavelina</taxon>
    </lineage>
</organism>
<dbReference type="InterPro" id="IPR008914">
    <property type="entry name" value="PEBP"/>
</dbReference>
<dbReference type="Gene3D" id="3.90.280.10">
    <property type="entry name" value="PEBP-like"/>
    <property type="match status" value="1"/>
</dbReference>
<evidence type="ECO:0000313" key="2">
    <source>
        <dbReference type="Proteomes" id="UP001642483"/>
    </source>
</evidence>
<accession>A0ABP0FKF2</accession>
<gene>
    <name evidence="1" type="ORF">CVLEPA_LOCUS9187</name>
</gene>
<dbReference type="SUPFAM" id="SSF49777">
    <property type="entry name" value="PEBP-like"/>
    <property type="match status" value="1"/>
</dbReference>
<protein>
    <submittedName>
        <fullName evidence="1">Uncharacterized protein</fullName>
    </submittedName>
</protein>
<dbReference type="Proteomes" id="UP001642483">
    <property type="component" value="Unassembled WGS sequence"/>
</dbReference>
<dbReference type="InterPro" id="IPR036610">
    <property type="entry name" value="PEBP-like_sf"/>
</dbReference>
<dbReference type="CDD" id="cd00866">
    <property type="entry name" value="PEBP_euk"/>
    <property type="match status" value="1"/>
</dbReference>
<dbReference type="EMBL" id="CAWYQH010000057">
    <property type="protein sequence ID" value="CAK8678915.1"/>
    <property type="molecule type" value="Genomic_DNA"/>
</dbReference>
<keyword evidence="2" id="KW-1185">Reference proteome</keyword>
<reference evidence="1 2" key="1">
    <citation type="submission" date="2024-02" db="EMBL/GenBank/DDBJ databases">
        <authorList>
            <person name="Daric V."/>
            <person name="Darras S."/>
        </authorList>
    </citation>
    <scope>NUCLEOTIDE SEQUENCE [LARGE SCALE GENOMIC DNA]</scope>
</reference>
<name>A0ABP0FKF2_CLALP</name>
<sequence length="182" mass="20565">MLTSGWTGNDLLQVEACPKELAIVKFGNVELTNICQILTPTQAQNQPEVSWTTAPEKLYSIFMMDPDAPSRQDPKYREWYHWGVLNIPGTKINEGQIIADYIGAGPPKGTGLHRYVILIYEQQTHIDYNEPKLPVNTKGRYSHKIKSFAAKFNLGSPVAGACFQAEWDDYVAKLYAKFPEEK</sequence>
<proteinExistence type="predicted"/>
<dbReference type="PANTHER" id="PTHR11362:SF147">
    <property type="entry name" value="PHOSPHATIDYLETHANOLAMINE BINDING PROTEIN"/>
    <property type="match status" value="1"/>
</dbReference>
<dbReference type="Pfam" id="PF01161">
    <property type="entry name" value="PBP"/>
    <property type="match status" value="1"/>
</dbReference>
<comment type="caution">
    <text evidence="1">The sequence shown here is derived from an EMBL/GenBank/DDBJ whole genome shotgun (WGS) entry which is preliminary data.</text>
</comment>
<dbReference type="InterPro" id="IPR035810">
    <property type="entry name" value="PEBP_euk"/>
</dbReference>
<dbReference type="PANTHER" id="PTHR11362">
    <property type="entry name" value="PHOSPHATIDYLETHANOLAMINE-BINDING PROTEIN"/>
    <property type="match status" value="1"/>
</dbReference>